<dbReference type="InterPro" id="IPR002110">
    <property type="entry name" value="Ankyrin_rpt"/>
</dbReference>
<comment type="caution">
    <text evidence="5">The sequence shown here is derived from an EMBL/GenBank/DDBJ whole genome shotgun (WGS) entry which is preliminary data.</text>
</comment>
<feature type="repeat" description="ANK" evidence="3">
    <location>
        <begin position="605"/>
        <end position="637"/>
    </location>
</feature>
<dbReference type="SMART" id="SM00248">
    <property type="entry name" value="ANK"/>
    <property type="match status" value="5"/>
</dbReference>
<dbReference type="InterPro" id="IPR036770">
    <property type="entry name" value="Ankyrin_rpt-contain_sf"/>
</dbReference>
<dbReference type="SUPFAM" id="SSF48403">
    <property type="entry name" value="Ankyrin repeat"/>
    <property type="match status" value="1"/>
</dbReference>
<sequence length="819" mass="91050">MDPLSAIASIIAVSQALGAGIQVLVAIANASADFTDMLNELHMLQSCMRQFCSVISEAADPRLSLPPEVMMRLETKKYELSQIVGAIDDIGARLSRGGRSTPSERGGEQKVSVISWQRERGKLLKLRNRAKHCREDMTIFLSLLGISEQFSQRKISMDVLAISQNQHDLIQNQYDLIRNLSSRMDGITVRFDGVGMTPPASTSRALPGPSKSCTGQVVETANPLGRHRKGCARYCKCQCHRLAALQTPFWTRKLIGSLKTQYSRGIWRGQGGCDVPACTAQASTSICIAYSFPRWLLGRAILVSASWGSLTNVGASLHLAVPRISELYGWKRAFEEYHPGYFRDKILRRELTPVDISSSGFGYLSFFFDVANSPQAFRIIELLLDLGFSPSFMDPTGDSAILAARRRLTCDPDLLNLPEVRRVFQRIEAGNEDKVQVSTLIRDSILANGTRDELQEALASEPFEVNTVDSLGYAPIHWAARRGSFDACQMLIQAGGSIELRTRSENCTALQIASFSGHSSVVSLLLDNGADAEVKDSSGRSPFHLASSVEIVRILIAAGAKPNATDSDGYNAIHSHAEFEWDPDDYSLVAELVAAGADLDRQDAKGRSPILFASELGNTSAMRHLYSIGATVATLDSFGDNVLDNTAIDHGLRQLECLRTMDLCGIDPDRQRRGSSTVEDFERRMFRPWLDMQSRPTQAEVFTFYALVSDLRQRNWEAGLFLYSKTALAAEGRIQQLREWLGWQWQKLRDDEYFAEWEWDPDIDEYPYQYVPEDDPRDYDTGLLFGQHGEGGNSSEQESTGTTECDESEAEEEFFDALQ</sequence>
<proteinExistence type="predicted"/>
<accession>A0AAJ0FA25</accession>
<gene>
    <name evidence="5" type="ORF">QBC47DRAFT_387034</name>
</gene>
<feature type="repeat" description="ANK" evidence="3">
    <location>
        <begin position="505"/>
        <end position="537"/>
    </location>
</feature>
<dbReference type="PANTHER" id="PTHR24171:SF9">
    <property type="entry name" value="ANKYRIN REPEAT DOMAIN-CONTAINING PROTEIN 39"/>
    <property type="match status" value="1"/>
</dbReference>
<feature type="repeat" description="ANK" evidence="3">
    <location>
        <begin position="471"/>
        <end position="503"/>
    </location>
</feature>
<dbReference type="PROSITE" id="PS50088">
    <property type="entry name" value="ANK_REPEAT"/>
    <property type="match status" value="3"/>
</dbReference>
<dbReference type="PROSITE" id="PS50297">
    <property type="entry name" value="ANK_REP_REGION"/>
    <property type="match status" value="2"/>
</dbReference>
<feature type="compositionally biased region" description="Polar residues" evidence="4">
    <location>
        <begin position="793"/>
        <end position="803"/>
    </location>
</feature>
<keyword evidence="6" id="KW-1185">Reference proteome</keyword>
<keyword evidence="1" id="KW-0677">Repeat</keyword>
<keyword evidence="2 3" id="KW-0040">ANK repeat</keyword>
<dbReference type="Gene3D" id="1.25.40.20">
    <property type="entry name" value="Ankyrin repeat-containing domain"/>
    <property type="match status" value="1"/>
</dbReference>
<dbReference type="EMBL" id="MU839837">
    <property type="protein sequence ID" value="KAK1753735.1"/>
    <property type="molecule type" value="Genomic_DNA"/>
</dbReference>
<dbReference type="PRINTS" id="PR01415">
    <property type="entry name" value="ANKYRIN"/>
</dbReference>
<dbReference type="AlphaFoldDB" id="A0AAJ0FA25"/>
<evidence type="ECO:0000256" key="2">
    <source>
        <dbReference type="ARBA" id="ARBA00023043"/>
    </source>
</evidence>
<dbReference type="PANTHER" id="PTHR24171">
    <property type="entry name" value="ANKYRIN REPEAT DOMAIN-CONTAINING PROTEIN 39-RELATED"/>
    <property type="match status" value="1"/>
</dbReference>
<evidence type="ECO:0000256" key="1">
    <source>
        <dbReference type="ARBA" id="ARBA00022737"/>
    </source>
</evidence>
<evidence type="ECO:0000313" key="6">
    <source>
        <dbReference type="Proteomes" id="UP001239445"/>
    </source>
</evidence>
<reference evidence="5" key="1">
    <citation type="submission" date="2023-06" db="EMBL/GenBank/DDBJ databases">
        <title>Genome-scale phylogeny and comparative genomics of the fungal order Sordariales.</title>
        <authorList>
            <consortium name="Lawrence Berkeley National Laboratory"/>
            <person name="Hensen N."/>
            <person name="Bonometti L."/>
            <person name="Westerberg I."/>
            <person name="Brannstrom I.O."/>
            <person name="Guillou S."/>
            <person name="Cros-Aarteil S."/>
            <person name="Calhoun S."/>
            <person name="Haridas S."/>
            <person name="Kuo A."/>
            <person name="Mondo S."/>
            <person name="Pangilinan J."/>
            <person name="Riley R."/>
            <person name="Labutti K."/>
            <person name="Andreopoulos B."/>
            <person name="Lipzen A."/>
            <person name="Chen C."/>
            <person name="Yanf M."/>
            <person name="Daum C."/>
            <person name="Ng V."/>
            <person name="Clum A."/>
            <person name="Steindorff A."/>
            <person name="Ohm R."/>
            <person name="Martin F."/>
            <person name="Silar P."/>
            <person name="Natvig D."/>
            <person name="Lalanne C."/>
            <person name="Gautier V."/>
            <person name="Ament-Velasquez S.L."/>
            <person name="Kruys A."/>
            <person name="Hutchinson M.I."/>
            <person name="Powell A.J."/>
            <person name="Barry K."/>
            <person name="Miller A.N."/>
            <person name="Grigoriev I.V."/>
            <person name="Debuchy R."/>
            <person name="Gladieux P."/>
            <person name="Thoren M.H."/>
            <person name="Johannesson H."/>
        </authorList>
    </citation>
    <scope>NUCLEOTIDE SEQUENCE</scope>
    <source>
        <strain evidence="5">PSN4</strain>
    </source>
</reference>
<evidence type="ECO:0000256" key="3">
    <source>
        <dbReference type="PROSITE-ProRule" id="PRU00023"/>
    </source>
</evidence>
<dbReference type="Proteomes" id="UP001239445">
    <property type="component" value="Unassembled WGS sequence"/>
</dbReference>
<evidence type="ECO:0000313" key="5">
    <source>
        <dbReference type="EMBL" id="KAK1753735.1"/>
    </source>
</evidence>
<evidence type="ECO:0008006" key="7">
    <source>
        <dbReference type="Google" id="ProtNLM"/>
    </source>
</evidence>
<evidence type="ECO:0000256" key="4">
    <source>
        <dbReference type="SAM" id="MobiDB-lite"/>
    </source>
</evidence>
<name>A0AAJ0FA25_9PEZI</name>
<organism evidence="5 6">
    <name type="scientific">Echria macrotheca</name>
    <dbReference type="NCBI Taxonomy" id="438768"/>
    <lineage>
        <taxon>Eukaryota</taxon>
        <taxon>Fungi</taxon>
        <taxon>Dikarya</taxon>
        <taxon>Ascomycota</taxon>
        <taxon>Pezizomycotina</taxon>
        <taxon>Sordariomycetes</taxon>
        <taxon>Sordariomycetidae</taxon>
        <taxon>Sordariales</taxon>
        <taxon>Schizotheciaceae</taxon>
        <taxon>Echria</taxon>
    </lineage>
</organism>
<feature type="region of interest" description="Disordered" evidence="4">
    <location>
        <begin position="779"/>
        <end position="819"/>
    </location>
</feature>
<feature type="compositionally biased region" description="Acidic residues" evidence="4">
    <location>
        <begin position="804"/>
        <end position="819"/>
    </location>
</feature>
<dbReference type="Pfam" id="PF12796">
    <property type="entry name" value="Ank_2"/>
    <property type="match status" value="1"/>
</dbReference>
<protein>
    <recommendedName>
        <fullName evidence="7">Fungal N-terminal domain-containing protein</fullName>
    </recommendedName>
</protein>